<evidence type="ECO:0000256" key="20">
    <source>
        <dbReference type="SAM" id="Coils"/>
    </source>
</evidence>
<dbReference type="CDD" id="cd04905">
    <property type="entry name" value="ACT_CM-PDT"/>
    <property type="match status" value="1"/>
</dbReference>
<dbReference type="GO" id="GO:0004664">
    <property type="term" value="F:prephenate dehydratase activity"/>
    <property type="evidence" value="ECO:0007669"/>
    <property type="project" value="UniProtKB-EC"/>
</dbReference>
<accession>A0A140DYI7</accession>
<dbReference type="OrthoDB" id="9802281at2"/>
<dbReference type="UniPathway" id="UPA00121">
    <property type="reaction ID" value="UER00345"/>
</dbReference>
<dbReference type="InterPro" id="IPR036979">
    <property type="entry name" value="CM_dom_sf"/>
</dbReference>
<dbReference type="InterPro" id="IPR001086">
    <property type="entry name" value="Preph_deHydtase"/>
</dbReference>
<evidence type="ECO:0000256" key="3">
    <source>
        <dbReference type="ARBA" id="ARBA00004496"/>
    </source>
</evidence>
<dbReference type="Gene3D" id="1.20.59.10">
    <property type="entry name" value="Chorismate mutase"/>
    <property type="match status" value="1"/>
</dbReference>
<evidence type="ECO:0000256" key="9">
    <source>
        <dbReference type="ARBA" id="ARBA00022490"/>
    </source>
</evidence>
<dbReference type="SMART" id="SM00830">
    <property type="entry name" value="CM_2"/>
    <property type="match status" value="1"/>
</dbReference>
<gene>
    <name evidence="24" type="ORF">AALO17_25800</name>
</gene>
<dbReference type="UniPathway" id="UPA00120">
    <property type="reaction ID" value="UER00203"/>
</dbReference>
<comment type="catalytic activity">
    <reaction evidence="1">
        <text>chorismate = prephenate</text>
        <dbReference type="Rhea" id="RHEA:13897"/>
        <dbReference type="ChEBI" id="CHEBI:29748"/>
        <dbReference type="ChEBI" id="CHEBI:29934"/>
        <dbReference type="EC" id="5.4.99.5"/>
    </reaction>
</comment>
<dbReference type="SUPFAM" id="SSF53850">
    <property type="entry name" value="Periplasmic binding protein-like II"/>
    <property type="match status" value="1"/>
</dbReference>
<dbReference type="CDD" id="cd13631">
    <property type="entry name" value="PBP2_Ct-PDT_like"/>
    <property type="match status" value="1"/>
</dbReference>
<evidence type="ECO:0000256" key="1">
    <source>
        <dbReference type="ARBA" id="ARBA00000824"/>
    </source>
</evidence>
<dbReference type="PANTHER" id="PTHR21022">
    <property type="entry name" value="PREPHENATE DEHYDRATASE P PROTEIN"/>
    <property type="match status" value="1"/>
</dbReference>
<dbReference type="PROSITE" id="PS51171">
    <property type="entry name" value="PREPHENATE_DEHYDR_3"/>
    <property type="match status" value="1"/>
</dbReference>
<evidence type="ECO:0000256" key="5">
    <source>
        <dbReference type="ARBA" id="ARBA00004817"/>
    </source>
</evidence>
<keyword evidence="20" id="KW-0175">Coiled coil</keyword>
<evidence type="ECO:0000256" key="2">
    <source>
        <dbReference type="ARBA" id="ARBA00002364"/>
    </source>
</evidence>
<dbReference type="InterPro" id="IPR002912">
    <property type="entry name" value="ACT_dom"/>
</dbReference>
<keyword evidence="10" id="KW-0028">Amino-acid biosynthesis</keyword>
<dbReference type="InterPro" id="IPR036263">
    <property type="entry name" value="Chorismate_II_sf"/>
</dbReference>
<dbReference type="GO" id="GO:0005737">
    <property type="term" value="C:cytoplasm"/>
    <property type="evidence" value="ECO:0007669"/>
    <property type="project" value="UniProtKB-SubCell"/>
</dbReference>
<dbReference type="AlphaFoldDB" id="A0A140DYI7"/>
<dbReference type="SUPFAM" id="SSF48600">
    <property type="entry name" value="Chorismate mutase II"/>
    <property type="match status" value="1"/>
</dbReference>
<dbReference type="EC" id="4.2.1.51" evidence="6"/>
<organism evidence="24 25">
    <name type="scientific">Faecalibaculum rodentium</name>
    <dbReference type="NCBI Taxonomy" id="1702221"/>
    <lineage>
        <taxon>Bacteria</taxon>
        <taxon>Bacillati</taxon>
        <taxon>Bacillota</taxon>
        <taxon>Erysipelotrichia</taxon>
        <taxon>Erysipelotrichales</taxon>
        <taxon>Erysipelotrichaceae</taxon>
        <taxon>Faecalibaculum</taxon>
    </lineage>
</organism>
<sequence length="384" mass="43268">MNRTQDTAAQSCAKPGKPLTLDEARTEIDRIDRQLAELYQQRMQAVEAVADYKKEYNLPVLQPDREKAMLEREAGYVASPYRESWLRLLREILALSREHQQRKIHQDVVAYQGMQGAFSHMASKTRFPGARLQNHPTFEDVIQAVLTGQADCGVIPFENTNSGLVGEVLDLLAQYPVYIREVIDQPVEQCLLGTKDATLKDVQWVYSKDQALAQARRFLEELGAQPVPYPNTAMAAKYIADAGDKTRAAIGARENAELYDLKVLSTHIMENANNTTRFLVIGREPNTEGSRFSMIVTVKNEVGALGRIIETISGAGMDMCSIQSRPRRPYPFEYYFYIELADFCDQAQIRTLLAGLEAVCGRIKPLGPYNRQEAPKDPEEKETC</sequence>
<dbReference type="PIRSF" id="PIRSF001500">
    <property type="entry name" value="Chor_mut_pdt_Ppr"/>
    <property type="match status" value="1"/>
</dbReference>
<keyword evidence="15" id="KW-0511">Multifunctional enzyme</keyword>
<comment type="pathway">
    <text evidence="5">Metabolic intermediate biosynthesis; prephenate biosynthesis; prephenate from chorismate: step 1/1.</text>
</comment>
<feature type="domain" description="Prephenate dehydratase" evidence="22">
    <location>
        <begin position="108"/>
        <end position="283"/>
    </location>
</feature>
<evidence type="ECO:0000256" key="10">
    <source>
        <dbReference type="ARBA" id="ARBA00022605"/>
    </source>
</evidence>
<dbReference type="Pfam" id="PF00800">
    <property type="entry name" value="PDT"/>
    <property type="match status" value="1"/>
</dbReference>
<reference evidence="24 25" key="1">
    <citation type="journal article" date="2016" name="Gut Pathog.">
        <title>Whole genome sequencing of "Faecalibaculum rodentium" ALO17, isolated from C57BL/6J laboratory mouse feces.</title>
        <authorList>
            <person name="Lim S."/>
            <person name="Chang D.H."/>
            <person name="Ahn S."/>
            <person name="Kim B.C."/>
        </authorList>
    </citation>
    <scope>NUCLEOTIDE SEQUENCE [LARGE SCALE GENOMIC DNA]</scope>
    <source>
        <strain evidence="24 25">Alo17</strain>
    </source>
</reference>
<dbReference type="STRING" id="1702221.AALO17_25800"/>
<evidence type="ECO:0000256" key="14">
    <source>
        <dbReference type="ARBA" id="ARBA00023239"/>
    </source>
</evidence>
<dbReference type="SUPFAM" id="SSF55021">
    <property type="entry name" value="ACT-like"/>
    <property type="match status" value="1"/>
</dbReference>
<dbReference type="InterPro" id="IPR002701">
    <property type="entry name" value="CM_II_prokaryot"/>
</dbReference>
<proteinExistence type="predicted"/>
<comment type="catalytic activity">
    <reaction evidence="18">
        <text>prephenate + H(+) = 3-phenylpyruvate + CO2 + H2O</text>
        <dbReference type="Rhea" id="RHEA:21648"/>
        <dbReference type="ChEBI" id="CHEBI:15377"/>
        <dbReference type="ChEBI" id="CHEBI:15378"/>
        <dbReference type="ChEBI" id="CHEBI:16526"/>
        <dbReference type="ChEBI" id="CHEBI:18005"/>
        <dbReference type="ChEBI" id="CHEBI:29934"/>
        <dbReference type="EC" id="4.2.1.51"/>
    </reaction>
</comment>
<feature type="site" description="Essential for prephenate dehydratase activity" evidence="19">
    <location>
        <position position="276"/>
    </location>
</feature>
<keyword evidence="12" id="KW-0584">Phenylalanine biosynthesis</keyword>
<evidence type="ECO:0000259" key="22">
    <source>
        <dbReference type="PROSITE" id="PS51171"/>
    </source>
</evidence>
<evidence type="ECO:0000313" key="24">
    <source>
        <dbReference type="EMBL" id="AMK55714.1"/>
    </source>
</evidence>
<keyword evidence="14" id="KW-0456">Lyase</keyword>
<evidence type="ECO:0000256" key="16">
    <source>
        <dbReference type="ARBA" id="ARBA00031175"/>
    </source>
</evidence>
<dbReference type="Gene3D" id="3.40.190.10">
    <property type="entry name" value="Periplasmic binding protein-like II"/>
    <property type="match status" value="2"/>
</dbReference>
<keyword evidence="11" id="KW-0057">Aromatic amino acid biosynthesis</keyword>
<dbReference type="PROSITE" id="PS51671">
    <property type="entry name" value="ACT"/>
    <property type="match status" value="1"/>
</dbReference>
<dbReference type="GO" id="GO:0004106">
    <property type="term" value="F:chorismate mutase activity"/>
    <property type="evidence" value="ECO:0007669"/>
    <property type="project" value="UniProtKB-EC"/>
</dbReference>
<evidence type="ECO:0000313" key="25">
    <source>
        <dbReference type="Proteomes" id="UP000069771"/>
    </source>
</evidence>
<evidence type="ECO:0000256" key="15">
    <source>
        <dbReference type="ARBA" id="ARBA00023268"/>
    </source>
</evidence>
<evidence type="ECO:0000256" key="19">
    <source>
        <dbReference type="PIRSR" id="PIRSR001500-2"/>
    </source>
</evidence>
<feature type="domain" description="Chorismate mutase" evidence="21">
    <location>
        <begin position="15"/>
        <end position="104"/>
    </location>
</feature>
<evidence type="ECO:0000256" key="18">
    <source>
        <dbReference type="ARBA" id="ARBA00047848"/>
    </source>
</evidence>
<keyword evidence="13 24" id="KW-0413">Isomerase</keyword>
<dbReference type="Gene3D" id="3.30.70.260">
    <property type="match status" value="1"/>
</dbReference>
<dbReference type="Proteomes" id="UP000069771">
    <property type="component" value="Chromosome"/>
</dbReference>
<evidence type="ECO:0000256" key="13">
    <source>
        <dbReference type="ARBA" id="ARBA00023235"/>
    </source>
</evidence>
<evidence type="ECO:0000259" key="23">
    <source>
        <dbReference type="PROSITE" id="PS51671"/>
    </source>
</evidence>
<dbReference type="PROSITE" id="PS51168">
    <property type="entry name" value="CHORISMATE_MUT_2"/>
    <property type="match status" value="1"/>
</dbReference>
<comment type="subcellular location">
    <subcellularLocation>
        <location evidence="3">Cytoplasm</location>
    </subcellularLocation>
</comment>
<keyword evidence="25" id="KW-1185">Reference proteome</keyword>
<evidence type="ECO:0000256" key="7">
    <source>
        <dbReference type="ARBA" id="ARBA00014401"/>
    </source>
</evidence>
<evidence type="ECO:0000259" key="21">
    <source>
        <dbReference type="PROSITE" id="PS51168"/>
    </source>
</evidence>
<keyword evidence="9" id="KW-0963">Cytoplasm</keyword>
<protein>
    <recommendedName>
        <fullName evidence="7">Bifunctional chorismate mutase/prephenate dehydratase</fullName>
        <ecNumber evidence="6">4.2.1.51</ecNumber>
    </recommendedName>
    <alternativeName>
        <fullName evidence="17">Chorismate mutase-prephenate dehydratase</fullName>
    </alternativeName>
    <alternativeName>
        <fullName evidence="8">Prephenate dehydratase</fullName>
    </alternativeName>
    <alternativeName>
        <fullName evidence="16">p-protein</fullName>
    </alternativeName>
</protein>
<dbReference type="GO" id="GO:0009094">
    <property type="term" value="P:L-phenylalanine biosynthetic process"/>
    <property type="evidence" value="ECO:0007669"/>
    <property type="project" value="UniProtKB-UniPathway"/>
</dbReference>
<dbReference type="PANTHER" id="PTHR21022:SF19">
    <property type="entry name" value="PREPHENATE DEHYDRATASE-RELATED"/>
    <property type="match status" value="1"/>
</dbReference>
<dbReference type="InterPro" id="IPR045865">
    <property type="entry name" value="ACT-like_dom_sf"/>
</dbReference>
<dbReference type="GO" id="GO:0046417">
    <property type="term" value="P:chorismate metabolic process"/>
    <property type="evidence" value="ECO:0007669"/>
    <property type="project" value="InterPro"/>
</dbReference>
<comment type="pathway">
    <text evidence="4">Amino-acid biosynthesis; L-phenylalanine biosynthesis; phenylpyruvate from prephenate: step 1/1.</text>
</comment>
<evidence type="ECO:0000256" key="11">
    <source>
        <dbReference type="ARBA" id="ARBA00023141"/>
    </source>
</evidence>
<evidence type="ECO:0000256" key="4">
    <source>
        <dbReference type="ARBA" id="ARBA00004741"/>
    </source>
</evidence>
<dbReference type="Pfam" id="PF01817">
    <property type="entry name" value="CM_2"/>
    <property type="match status" value="1"/>
</dbReference>
<dbReference type="PATRIC" id="fig|1702221.3.peg.2509"/>
<evidence type="ECO:0000256" key="12">
    <source>
        <dbReference type="ARBA" id="ARBA00023222"/>
    </source>
</evidence>
<evidence type="ECO:0000256" key="8">
    <source>
        <dbReference type="ARBA" id="ARBA00021872"/>
    </source>
</evidence>
<dbReference type="RefSeq" id="WP_067559683.1">
    <property type="nucleotide sequence ID" value="NZ_CAOJUU010000041.1"/>
</dbReference>
<feature type="domain" description="ACT" evidence="23">
    <location>
        <begin position="293"/>
        <end position="370"/>
    </location>
</feature>
<dbReference type="InterPro" id="IPR008242">
    <property type="entry name" value="Chor_mutase/pphenate_deHydtase"/>
</dbReference>
<evidence type="ECO:0000256" key="17">
    <source>
        <dbReference type="ARBA" id="ARBA00031520"/>
    </source>
</evidence>
<dbReference type="KEGG" id="fro:AALO17_25800"/>
<dbReference type="EMBL" id="CP011391">
    <property type="protein sequence ID" value="AMK55714.1"/>
    <property type="molecule type" value="Genomic_DNA"/>
</dbReference>
<evidence type="ECO:0000256" key="6">
    <source>
        <dbReference type="ARBA" id="ARBA00013147"/>
    </source>
</evidence>
<dbReference type="GeneID" id="78479071"/>
<feature type="coiled-coil region" evidence="20">
    <location>
        <begin position="21"/>
        <end position="55"/>
    </location>
</feature>
<name>A0A140DYI7_9FIRM</name>
<comment type="function">
    <text evidence="2">Catalyzes the Claisen rearrangement of chorismate to prephenate and the decarboxylation/dehydration of prephenate to phenylpyruvate.</text>
</comment>